<reference evidence="1" key="1">
    <citation type="journal article" date="2015" name="ISME J.">
        <title>Draft Genome Sequence of Streptomyces incarnatus NRRL8089, which Produces the Nucleoside Antibiotic Sinefungin.</title>
        <authorList>
            <person name="Oshima K."/>
            <person name="Hattori M."/>
            <person name="Shimizu H."/>
            <person name="Fukuda K."/>
            <person name="Nemoto M."/>
            <person name="Inagaki K."/>
            <person name="Tamura T."/>
        </authorList>
    </citation>
    <scope>NUCLEOTIDE SEQUENCE</scope>
    <source>
        <strain evidence="1">FACHB-1375</strain>
    </source>
</reference>
<dbReference type="RefSeq" id="WP_190470754.1">
    <property type="nucleotide sequence ID" value="NZ_JACJPW010000082.1"/>
</dbReference>
<dbReference type="EMBL" id="JACJPW010000082">
    <property type="protein sequence ID" value="MBD2184419.1"/>
    <property type="molecule type" value="Genomic_DNA"/>
</dbReference>
<proteinExistence type="predicted"/>
<dbReference type="AlphaFoldDB" id="A0A926ZJ95"/>
<gene>
    <name evidence="1" type="ORF">H6G03_25690</name>
</gene>
<evidence type="ECO:0000313" key="1">
    <source>
        <dbReference type="EMBL" id="MBD2184419.1"/>
    </source>
</evidence>
<comment type="caution">
    <text evidence="1">The sequence shown here is derived from an EMBL/GenBank/DDBJ whole genome shotgun (WGS) entry which is preliminary data.</text>
</comment>
<reference evidence="1" key="2">
    <citation type="submission" date="2020-08" db="EMBL/GenBank/DDBJ databases">
        <authorList>
            <person name="Chen M."/>
            <person name="Teng W."/>
            <person name="Zhao L."/>
            <person name="Hu C."/>
            <person name="Zhou Y."/>
            <person name="Han B."/>
            <person name="Song L."/>
            <person name="Shu W."/>
        </authorList>
    </citation>
    <scope>NUCLEOTIDE SEQUENCE</scope>
    <source>
        <strain evidence="1">FACHB-1375</strain>
    </source>
</reference>
<keyword evidence="2" id="KW-1185">Reference proteome</keyword>
<name>A0A926ZJ95_9CYAN</name>
<dbReference type="Proteomes" id="UP000641646">
    <property type="component" value="Unassembled WGS sequence"/>
</dbReference>
<sequence length="123" mass="13593">MEGLIAVTTKGTISSQPWSTFTPDLLIICSNAATFSKTSSENSSVIQKMALDFAKNHAQAILSCKLNKIKPVLQPFYDQIEQEFGIKDERTLSKALLGYQTNRKEVLACFRSFVENVLGTTGK</sequence>
<protein>
    <submittedName>
        <fullName evidence="1">Uncharacterized protein</fullName>
    </submittedName>
</protein>
<evidence type="ECO:0000313" key="2">
    <source>
        <dbReference type="Proteomes" id="UP000641646"/>
    </source>
</evidence>
<accession>A0A926ZJ95</accession>
<organism evidence="1 2">
    <name type="scientific">Aerosakkonema funiforme FACHB-1375</name>
    <dbReference type="NCBI Taxonomy" id="2949571"/>
    <lineage>
        <taxon>Bacteria</taxon>
        <taxon>Bacillati</taxon>
        <taxon>Cyanobacteriota</taxon>
        <taxon>Cyanophyceae</taxon>
        <taxon>Oscillatoriophycideae</taxon>
        <taxon>Aerosakkonematales</taxon>
        <taxon>Aerosakkonemataceae</taxon>
        <taxon>Aerosakkonema</taxon>
    </lineage>
</organism>